<gene>
    <name evidence="1" type="ORF">GMARGA_LOCUS32406</name>
</gene>
<evidence type="ECO:0000313" key="1">
    <source>
        <dbReference type="EMBL" id="CAG8835121.1"/>
    </source>
</evidence>
<dbReference type="EMBL" id="CAJVQB010050850">
    <property type="protein sequence ID" value="CAG8835121.1"/>
    <property type="molecule type" value="Genomic_DNA"/>
</dbReference>
<feature type="non-terminal residue" evidence="1">
    <location>
        <position position="1"/>
    </location>
</feature>
<protein>
    <submittedName>
        <fullName evidence="1">1052_t:CDS:1</fullName>
    </submittedName>
</protein>
<comment type="caution">
    <text evidence="1">The sequence shown here is derived from an EMBL/GenBank/DDBJ whole genome shotgun (WGS) entry which is preliminary data.</text>
</comment>
<proteinExistence type="predicted"/>
<evidence type="ECO:0000313" key="2">
    <source>
        <dbReference type="Proteomes" id="UP000789901"/>
    </source>
</evidence>
<reference evidence="1 2" key="1">
    <citation type="submission" date="2021-06" db="EMBL/GenBank/DDBJ databases">
        <authorList>
            <person name="Kallberg Y."/>
            <person name="Tangrot J."/>
            <person name="Rosling A."/>
        </authorList>
    </citation>
    <scope>NUCLEOTIDE SEQUENCE [LARGE SCALE GENOMIC DNA]</scope>
    <source>
        <strain evidence="1 2">120-4 pot B 10/14</strain>
    </source>
</reference>
<keyword evidence="2" id="KW-1185">Reference proteome</keyword>
<accession>A0ABN7WLR4</accession>
<dbReference type="Proteomes" id="UP000789901">
    <property type="component" value="Unassembled WGS sequence"/>
</dbReference>
<organism evidence="1 2">
    <name type="scientific">Gigaspora margarita</name>
    <dbReference type="NCBI Taxonomy" id="4874"/>
    <lineage>
        <taxon>Eukaryota</taxon>
        <taxon>Fungi</taxon>
        <taxon>Fungi incertae sedis</taxon>
        <taxon>Mucoromycota</taxon>
        <taxon>Glomeromycotina</taxon>
        <taxon>Glomeromycetes</taxon>
        <taxon>Diversisporales</taxon>
        <taxon>Gigasporaceae</taxon>
        <taxon>Gigaspora</taxon>
    </lineage>
</organism>
<sequence length="474" mass="55432">FGSTYPLAFALVCSKTCDFYCWIIQQLNKVLMILTGDAQVATIIINRELALMLAISLTWLPYKESWLGAYTNNNINLDIKSIQHVESLHSKLKGIENCIIPINKLLSVLWRQLQEHSQKLLYKTFLYQNRHIQDKIDIGLKELYLIYSRFAFELYIRQQGDFVESYKYKIFAPENNTYNVLQITNRKKSTYIVYFEALSMCTYLYPIRTRTQYLYICVPQSEVHQYWYIQHIVKTNYITNSIPPLAIQIFKQLPECHYDTFSDLMQYALNYVLENGKVLKVPELLYNETNIIQQTTYETINIENVSDSNEDKENVAHLKKTKAMQKLDKNNKILCLSNINIDPYVPQDAILQIHNPIGYDVNRLTTILSYIMPGRSSQEYWFYSPECAQLASDTFNMLVIVFEMNTAASIFFLLFKQKPGLHKRLIILQWHGSNHIVLVKLKPNRSVQTLSLNSQYAPICSHLDLPKDWLALFV</sequence>
<name>A0ABN7WLR4_GIGMA</name>